<dbReference type="eggNOG" id="arCOG02079">
    <property type="taxonomic scope" value="Archaea"/>
</dbReference>
<dbReference type="STRING" id="797210.Halxa_3431"/>
<accession>F8D8X0</accession>
<keyword evidence="3" id="KW-1185">Reference proteome</keyword>
<dbReference type="RefSeq" id="WP_013880931.1">
    <property type="nucleotide sequence ID" value="NC_015666.1"/>
</dbReference>
<dbReference type="AlphaFoldDB" id="F8D8X0"/>
<name>F8D8X0_HALXS</name>
<dbReference type="Proteomes" id="UP000006794">
    <property type="component" value="Chromosome"/>
</dbReference>
<evidence type="ECO:0000313" key="3">
    <source>
        <dbReference type="Proteomes" id="UP000006794"/>
    </source>
</evidence>
<reference evidence="2 3" key="1">
    <citation type="journal article" date="2012" name="Stand. Genomic Sci.">
        <title>Complete genome sequence of Halopiger xanaduensis type strain (SH-6(T)).</title>
        <authorList>
            <person name="Anderson I."/>
            <person name="Tindall B.J."/>
            <person name="Rohde M."/>
            <person name="Lucas S."/>
            <person name="Han J."/>
            <person name="Lapidus A."/>
            <person name="Cheng J.F."/>
            <person name="Goodwin L."/>
            <person name="Pitluck S."/>
            <person name="Peters L."/>
            <person name="Pati A."/>
            <person name="Mikhailova N."/>
            <person name="Pagani I."/>
            <person name="Teshima H."/>
            <person name="Han C."/>
            <person name="Tapia R."/>
            <person name="Land M."/>
            <person name="Woyke T."/>
            <person name="Klenk H.P."/>
            <person name="Kyrpides N."/>
            <person name="Ivanova N."/>
        </authorList>
    </citation>
    <scope>NUCLEOTIDE SEQUENCE [LARGE SCALE GENOMIC DNA]</scope>
    <source>
        <strain evidence="3">DSM 18323 / JCM 14033 / SH-6</strain>
    </source>
</reference>
<dbReference type="InterPro" id="IPR013783">
    <property type="entry name" value="Ig-like_fold"/>
</dbReference>
<evidence type="ECO:0000256" key="1">
    <source>
        <dbReference type="SAM" id="MobiDB-lite"/>
    </source>
</evidence>
<dbReference type="EMBL" id="CP002839">
    <property type="protein sequence ID" value="AEH38042.1"/>
    <property type="molecule type" value="Genomic_DNA"/>
</dbReference>
<proteinExistence type="predicted"/>
<evidence type="ECO:0008006" key="4">
    <source>
        <dbReference type="Google" id="ProtNLM"/>
    </source>
</evidence>
<dbReference type="Gene3D" id="2.60.40.10">
    <property type="entry name" value="Immunoglobulins"/>
    <property type="match status" value="1"/>
</dbReference>
<protein>
    <recommendedName>
        <fullName evidence="4">CARDB domain-containing protein</fullName>
    </recommendedName>
</protein>
<feature type="region of interest" description="Disordered" evidence="1">
    <location>
        <begin position="31"/>
        <end position="51"/>
    </location>
</feature>
<dbReference type="GeneID" id="10798379"/>
<organism evidence="2 3">
    <name type="scientific">Halopiger xanaduensis (strain DSM 18323 / JCM 14033 / SH-6)</name>
    <dbReference type="NCBI Taxonomy" id="797210"/>
    <lineage>
        <taxon>Archaea</taxon>
        <taxon>Methanobacteriati</taxon>
        <taxon>Methanobacteriota</taxon>
        <taxon>Stenosarchaea group</taxon>
        <taxon>Halobacteria</taxon>
        <taxon>Halobacteriales</taxon>
        <taxon>Natrialbaceae</taxon>
        <taxon>Halopiger</taxon>
    </lineage>
</organism>
<dbReference type="OrthoDB" id="156963at2157"/>
<evidence type="ECO:0000313" key="2">
    <source>
        <dbReference type="EMBL" id="AEH38042.1"/>
    </source>
</evidence>
<gene>
    <name evidence="2" type="ordered locus">Halxa_3431</name>
</gene>
<dbReference type="KEGG" id="hxa:Halxa_3431"/>
<dbReference type="HOGENOM" id="CLU_046088_0_0_2"/>
<sequence>MRGPTRRRVLRGISTGGVVLGATRWSQGIDRGEARVSTGAQDASGSGEGTPNLEVEIIETDAPVHAGEYLGVTVAITNHGTSAIRPDVDFLVGEDPDRFSRVSMMIEPGETRTTSHGFYTYPVPRDEEFPVRVETDGDADERTVSVIGASRLSNASPGGEFAVEPGTEILFEAAPNDPDESHNVVWWVDGEQANSFVGPWEWAYFGEIGTYFFRHPFESPGTHDVAAAVIPREREETYTAHWRVDVTASGIGSPTVEAIRPEPGTVPMTGNEPVTFELEATDPATSLERVVWWLTQADVILDVTELSGRTDTAQLVTDSACHTCHVVPWVICSDGTVTQPDAEWQLERVEDDGSDGEPGSELELSIRTTNSPVDAGEYLEVIVDITNTGSETGRQTLELIVGHDPKKLDTQDVVVEPGETGAATLGFETYPTKRDEQFPVRVRGEDDTVVTSVQVFAK</sequence>